<dbReference type="Proteomes" id="UP000769484">
    <property type="component" value="Unassembled WGS sequence"/>
</dbReference>
<proteinExistence type="predicted"/>
<dbReference type="AlphaFoldDB" id="A0A930KE71"/>
<comment type="caution">
    <text evidence="1">The sequence shown here is derived from an EMBL/GenBank/DDBJ whole genome shotgun (WGS) entry which is preliminary data.</text>
</comment>
<accession>A0A930KE71</accession>
<evidence type="ECO:0000313" key="2">
    <source>
        <dbReference type="Proteomes" id="UP000769484"/>
    </source>
</evidence>
<gene>
    <name evidence="1" type="ORF">HXO56_02980</name>
</gene>
<sequence length="210" mass="23014">MSNLIPAEAVILYAGCFGREVLKQLDVKDCTVLEVNDHLYPAEIPYASLIISIWSGHYGEARDRIDMVGFQRCIPTLGIELLPTSIICGPVVQPGYTACYDCYKRRMQQHQQNTVTMLDNSSDLPEGFGLAEVFVAIGMLGKALTTLNLATSVNDMSKNSAETLGADVYTFDLVHGSTSRLSTVAVDRCPRCSQRFAPRRHPTAALQGLL</sequence>
<evidence type="ECO:0000313" key="1">
    <source>
        <dbReference type="EMBL" id="MBF1649055.1"/>
    </source>
</evidence>
<dbReference type="Gene3D" id="3.40.50.720">
    <property type="entry name" value="NAD(P)-binding Rossmann-like Domain"/>
    <property type="match status" value="1"/>
</dbReference>
<dbReference type="EMBL" id="JABZXJ010000008">
    <property type="protein sequence ID" value="MBF1649055.1"/>
    <property type="molecule type" value="Genomic_DNA"/>
</dbReference>
<name>A0A930KE71_9MICC</name>
<dbReference type="NCBIfam" id="TIGR03882">
    <property type="entry name" value="cyclo_dehyd_2"/>
    <property type="match status" value="1"/>
</dbReference>
<organism evidence="1 2">
    <name type="scientific">Rothia dentocariosa</name>
    <dbReference type="NCBI Taxonomy" id="2047"/>
    <lineage>
        <taxon>Bacteria</taxon>
        <taxon>Bacillati</taxon>
        <taxon>Actinomycetota</taxon>
        <taxon>Actinomycetes</taxon>
        <taxon>Micrococcales</taxon>
        <taxon>Micrococcaceae</taxon>
        <taxon>Rothia</taxon>
    </lineage>
</organism>
<reference evidence="1" key="1">
    <citation type="submission" date="2020-04" db="EMBL/GenBank/DDBJ databases">
        <title>Deep metagenomics examines the oral microbiome during advanced dental caries in children, revealing novel taxa and co-occurrences with host molecules.</title>
        <authorList>
            <person name="Baker J.L."/>
            <person name="Morton J.T."/>
            <person name="Dinis M."/>
            <person name="Alvarez R."/>
            <person name="Tran N.C."/>
            <person name="Knight R."/>
            <person name="Edlund A."/>
        </authorList>
    </citation>
    <scope>NUCLEOTIDE SEQUENCE</scope>
    <source>
        <strain evidence="1">JCVI_47_bin.4</strain>
    </source>
</reference>
<protein>
    <submittedName>
        <fullName evidence="1">TOMM leader peptide-binding protein</fullName>
    </submittedName>
</protein>
<dbReference type="InterPro" id="IPR022291">
    <property type="entry name" value="Bacteriocin_synth_cyclodeHase"/>
</dbReference>